<dbReference type="Proteomes" id="UP000199126">
    <property type="component" value="Unassembled WGS sequence"/>
</dbReference>
<dbReference type="AlphaFoldDB" id="A0A1H8PS04"/>
<feature type="transmembrane region" description="Helical" evidence="1">
    <location>
        <begin position="414"/>
        <end position="435"/>
    </location>
</feature>
<accession>A0A1H8PS04</accession>
<evidence type="ECO:0000256" key="1">
    <source>
        <dbReference type="SAM" id="Phobius"/>
    </source>
</evidence>
<feature type="transmembrane region" description="Helical" evidence="1">
    <location>
        <begin position="301"/>
        <end position="320"/>
    </location>
</feature>
<feature type="transmembrane region" description="Helical" evidence="1">
    <location>
        <begin position="391"/>
        <end position="408"/>
    </location>
</feature>
<reference evidence="3" key="1">
    <citation type="submission" date="2016-10" db="EMBL/GenBank/DDBJ databases">
        <authorList>
            <person name="Varghese N."/>
            <person name="Submissions S."/>
        </authorList>
    </citation>
    <scope>NUCLEOTIDE SEQUENCE [LARGE SCALE GENOMIC DNA]</scope>
    <source>
        <strain evidence="3">CGMCC 1.10121</strain>
    </source>
</reference>
<evidence type="ECO:0000313" key="2">
    <source>
        <dbReference type="EMBL" id="SEO44541.1"/>
    </source>
</evidence>
<feature type="transmembrane region" description="Helical" evidence="1">
    <location>
        <begin position="274"/>
        <end position="295"/>
    </location>
</feature>
<keyword evidence="3" id="KW-1185">Reference proteome</keyword>
<keyword evidence="1" id="KW-0812">Transmembrane</keyword>
<dbReference type="EMBL" id="FODV01000002">
    <property type="protein sequence ID" value="SEO44541.1"/>
    <property type="molecule type" value="Genomic_DNA"/>
</dbReference>
<keyword evidence="1" id="KW-0472">Membrane</keyword>
<proteinExistence type="predicted"/>
<sequence>MIPPRPRRHTVVGIVLLALLASVVASAAVVPALAAPPPRPLCDGCGDSFAEAAAERGVDVTVQHSTATVRVHENGSATWVVRNRLADDAGADRLRSDAGLRTAVADRAMWNTDLLSTAATDDGVVARYRDDDFAERTPGGALRSDAFTESYSLRNLAGLGADELTVVAPDGMHVAATVSGSTRSDDGTRTTLTEFTEDQEGEFVTFVPGDSPAGPLLSLVAVGSAVWLVAAANAVVFLALPTAAFGLLVGALLGGLSWARARSTRPLSRLGERAGAVLTVAGLFVTFGSLFAGVASLFGGSAAPAVGAGVTTTLVGVALSRPAVRDRLSYRTLVVVAAVAVLLAAAVTVAAAVVLRQNGVTRSLLSSLWFFVALFALLPAGYAAGRGDRRLALATAVSGFLVTILPLVPVTTPALGNGLLVALLTLVGGTAVAVVGSPLLTVGASLAADPSNPSDGAAETTRIVD</sequence>
<dbReference type="OrthoDB" id="242474at2157"/>
<protein>
    <submittedName>
        <fullName evidence="2">Uncharacterized protein</fullName>
    </submittedName>
</protein>
<dbReference type="RefSeq" id="WP_211609058.1">
    <property type="nucleotide sequence ID" value="NZ_FODV01000002.1"/>
</dbReference>
<feature type="transmembrane region" description="Helical" evidence="1">
    <location>
        <begin position="332"/>
        <end position="355"/>
    </location>
</feature>
<keyword evidence="1" id="KW-1133">Transmembrane helix</keyword>
<gene>
    <name evidence="2" type="ORF">SAMN04487948_102449</name>
</gene>
<evidence type="ECO:0000313" key="3">
    <source>
        <dbReference type="Proteomes" id="UP000199126"/>
    </source>
</evidence>
<feature type="transmembrane region" description="Helical" evidence="1">
    <location>
        <begin position="225"/>
        <end position="253"/>
    </location>
</feature>
<feature type="transmembrane region" description="Helical" evidence="1">
    <location>
        <begin position="367"/>
        <end position="384"/>
    </location>
</feature>
<organism evidence="2 3">
    <name type="scientific">Halogranum amylolyticum</name>
    <dbReference type="NCBI Taxonomy" id="660520"/>
    <lineage>
        <taxon>Archaea</taxon>
        <taxon>Methanobacteriati</taxon>
        <taxon>Methanobacteriota</taxon>
        <taxon>Stenosarchaea group</taxon>
        <taxon>Halobacteria</taxon>
        <taxon>Halobacteriales</taxon>
        <taxon>Haloferacaceae</taxon>
    </lineage>
</organism>
<name>A0A1H8PS04_9EURY</name>